<dbReference type="NCBIfam" id="TIGR03662">
    <property type="entry name" value="Chlor_Arch_YYY"/>
    <property type="match status" value="1"/>
</dbReference>
<feature type="transmembrane region" description="Helical" evidence="1">
    <location>
        <begin position="506"/>
        <end position="524"/>
    </location>
</feature>
<feature type="transmembrane region" description="Helical" evidence="1">
    <location>
        <begin position="59"/>
        <end position="80"/>
    </location>
</feature>
<accession>A0AAX4FUD4</accession>
<proteinExistence type="predicted"/>
<dbReference type="GeneID" id="85733380"/>
<dbReference type="PANTHER" id="PTHR10790:SF51">
    <property type="entry name" value="TETRATRICOPEPTIDE REPEAT PROTEIN"/>
    <property type="match status" value="1"/>
</dbReference>
<feature type="transmembrane region" description="Helical" evidence="1">
    <location>
        <begin position="34"/>
        <end position="53"/>
    </location>
</feature>
<evidence type="ECO:0000313" key="2">
    <source>
        <dbReference type="EMBL" id="WOX57504.1"/>
    </source>
</evidence>
<protein>
    <submittedName>
        <fullName evidence="2">DUF2298 domain-containing protein</fullName>
    </submittedName>
</protein>
<keyword evidence="1" id="KW-1133">Transmembrane helix</keyword>
<feature type="transmembrane region" description="Helical" evidence="1">
    <location>
        <begin position="6"/>
        <end position="27"/>
    </location>
</feature>
<name>A0AAX4FUD4_9EURY</name>
<dbReference type="Pfam" id="PF10060">
    <property type="entry name" value="DUF2298"/>
    <property type="match status" value="1"/>
</dbReference>
<dbReference type="KEGG" id="mrc:R6Y96_09445"/>
<dbReference type="InterPro" id="IPR018746">
    <property type="entry name" value="DUF2298"/>
</dbReference>
<feature type="transmembrane region" description="Helical" evidence="1">
    <location>
        <begin position="170"/>
        <end position="188"/>
    </location>
</feature>
<keyword evidence="1" id="KW-0812">Transmembrane</keyword>
<organism evidence="2 3">
    <name type="scientific">Methanoculleus receptaculi</name>
    <dbReference type="NCBI Taxonomy" id="394967"/>
    <lineage>
        <taxon>Archaea</taxon>
        <taxon>Methanobacteriati</taxon>
        <taxon>Methanobacteriota</taxon>
        <taxon>Stenosarchaea group</taxon>
        <taxon>Methanomicrobia</taxon>
        <taxon>Methanomicrobiales</taxon>
        <taxon>Methanomicrobiaceae</taxon>
        <taxon>Methanoculleus</taxon>
    </lineage>
</organism>
<feature type="transmembrane region" description="Helical" evidence="1">
    <location>
        <begin position="399"/>
        <end position="427"/>
    </location>
</feature>
<evidence type="ECO:0000313" key="3">
    <source>
        <dbReference type="Proteomes" id="UP001305652"/>
    </source>
</evidence>
<dbReference type="Proteomes" id="UP001305652">
    <property type="component" value="Chromosome"/>
</dbReference>
<dbReference type="PANTHER" id="PTHR10790">
    <property type="entry name" value="TPR-DOMAIN CONTAINING PROTEIN"/>
    <property type="match status" value="1"/>
</dbReference>
<keyword evidence="3" id="KW-1185">Reference proteome</keyword>
<keyword evidence="1" id="KW-0472">Membrane</keyword>
<feature type="transmembrane region" description="Helical" evidence="1">
    <location>
        <begin position="251"/>
        <end position="272"/>
    </location>
</feature>
<feature type="transmembrane region" description="Helical" evidence="1">
    <location>
        <begin position="335"/>
        <end position="355"/>
    </location>
</feature>
<dbReference type="EMBL" id="CP137642">
    <property type="protein sequence ID" value="WOX57504.1"/>
    <property type="molecule type" value="Genomic_DNA"/>
</dbReference>
<gene>
    <name evidence="2" type="ORF">R6Y96_09445</name>
</gene>
<sequence>MAGEFLVPVLIWLAIIKVLQLSIWPALDRTLGRLAPAAAYPASILLFTLLSWYCALSGLPILLALIPFAAAIIYAASGRFYTKERLYSSFKWDLAFLIPFLFMLEVRWINPAISSGEKFMDHAILASIMRQPIVPPLDPWYAGGVLDVYYYMGYWMNGALGLLSGAPSSVAFNLALPTVLGLTVVSFYALGHLILDRHRWLPVLALFIPNPSVIYHILIGDSWFDVLWGSTRTIENTINEYPLFSMLWGDVHPHVMSFFNQGFLLFLLVFAYLRWGDLSMKGRGVLCGLTALSLGSMPAFNSWDVLVYAPVTLLFGLMVWRRYGKFGRDESRSWMIFGAVPPLAVLAYLPFYLHLNTPGIGGVGIVPEPSAPLEFLLVHGFFLAILTAYCAPDIRKRPYLLLIAVVPALAGYPAAAIAAIPLVYLIARRRFSVIDTLAILGLLIIIGTEFVYLVDMMGGIYCRMNTVFKFYLPAWFMMATASLAIIGEWSQRFGIDRRIPPRLGKAIPALAIILFLVAPFAIGVDFGSGSRTLDGAAYLAVSHPGDAAAIAFLCDLPGDQILVEAEGGDYTYYSRMSTFTGIPTIIGMPSHEYMWRGDYGPISERVADVRTIYEQPDLAIDLARAYNATLLYVGDPERERYNVSLPIGALELIYDEKGVQIYRIPA</sequence>
<feature type="transmembrane region" description="Helical" evidence="1">
    <location>
        <begin position="433"/>
        <end position="454"/>
    </location>
</feature>
<feature type="transmembrane region" description="Helical" evidence="1">
    <location>
        <begin position="306"/>
        <end position="323"/>
    </location>
</feature>
<feature type="transmembrane region" description="Helical" evidence="1">
    <location>
        <begin position="466"/>
        <end position="486"/>
    </location>
</feature>
<feature type="transmembrane region" description="Helical" evidence="1">
    <location>
        <begin position="200"/>
        <end position="219"/>
    </location>
</feature>
<feature type="transmembrane region" description="Helical" evidence="1">
    <location>
        <begin position="284"/>
        <end position="300"/>
    </location>
</feature>
<evidence type="ECO:0000256" key="1">
    <source>
        <dbReference type="SAM" id="Phobius"/>
    </source>
</evidence>
<dbReference type="AlphaFoldDB" id="A0AAX4FUD4"/>
<reference evidence="2 3" key="1">
    <citation type="submission" date="2023-10" db="EMBL/GenBank/DDBJ databases">
        <title>The complete genome sequence of Methanoculleus receptaculi DSM 18860.</title>
        <authorList>
            <person name="Lai S.-J."/>
            <person name="You Y.-T."/>
            <person name="Chen S.-C."/>
        </authorList>
    </citation>
    <scope>NUCLEOTIDE SEQUENCE [LARGE SCALE GENOMIC DNA]</scope>
    <source>
        <strain evidence="2 3">DSM 18860</strain>
    </source>
</reference>
<feature type="transmembrane region" description="Helical" evidence="1">
    <location>
        <begin position="375"/>
        <end position="392"/>
    </location>
</feature>
<dbReference type="RefSeq" id="WP_318621143.1">
    <property type="nucleotide sequence ID" value="NZ_CP137642.1"/>
</dbReference>